<evidence type="ECO:0000256" key="1">
    <source>
        <dbReference type="ARBA" id="ARBA00022741"/>
    </source>
</evidence>
<comment type="function">
    <text evidence="3">Catalyzes the phosphorylation of the 3'-hydroxyl group of dephosphocoenzyme A to form coenzyme A.</text>
</comment>
<accession>A0A1Q5Q4Y1</accession>
<dbReference type="AlphaFoldDB" id="A0A1Q5Q4Y1"/>
<comment type="catalytic activity">
    <reaction evidence="3">
        <text>3'-dephospho-CoA + ATP = ADP + CoA + H(+)</text>
        <dbReference type="Rhea" id="RHEA:18245"/>
        <dbReference type="ChEBI" id="CHEBI:15378"/>
        <dbReference type="ChEBI" id="CHEBI:30616"/>
        <dbReference type="ChEBI" id="CHEBI:57287"/>
        <dbReference type="ChEBI" id="CHEBI:57328"/>
        <dbReference type="ChEBI" id="CHEBI:456216"/>
        <dbReference type="EC" id="2.7.1.24"/>
    </reaction>
</comment>
<comment type="similarity">
    <text evidence="3">Belongs to the CoaE family.</text>
</comment>
<dbReference type="InterPro" id="IPR027417">
    <property type="entry name" value="P-loop_NTPase"/>
</dbReference>
<comment type="subcellular location">
    <subcellularLocation>
        <location evidence="3">Cytoplasm</location>
    </subcellularLocation>
</comment>
<keyword evidence="3" id="KW-0173">Coenzyme A biosynthesis</keyword>
<dbReference type="PANTHER" id="PTHR10695:SF46">
    <property type="entry name" value="BIFUNCTIONAL COENZYME A SYNTHASE-RELATED"/>
    <property type="match status" value="1"/>
</dbReference>
<dbReference type="OrthoDB" id="9812943at2"/>
<dbReference type="InterPro" id="IPR001977">
    <property type="entry name" value="Depp_CoAkinase"/>
</dbReference>
<keyword evidence="1 3" id="KW-0547">Nucleotide-binding</keyword>
<evidence type="ECO:0000313" key="6">
    <source>
        <dbReference type="Proteomes" id="UP000185628"/>
    </source>
</evidence>
<evidence type="ECO:0000256" key="4">
    <source>
        <dbReference type="NCBIfam" id="TIGR00152"/>
    </source>
</evidence>
<sequence length="210" mass="22334">MPRFRIALTGGIAAGKSTVAAHLAELGAHVIDYDSLAREVVAPGSVGSEKVFARFPPVRAADGSIDRAALAAIVFADDDARADLEAITHPLICERAAALDAAAPGVVVHDIPLLAEIGAGNLPFDAILTVEADEDTRIARLIESRGMSRADATARMRAQASDEHRRAIATHVIDANVPRAQMVANVTQLYRELADSTGYDDLRGEYSRDR</sequence>
<dbReference type="NCBIfam" id="TIGR00152">
    <property type="entry name" value="dephospho-CoA kinase"/>
    <property type="match status" value="1"/>
</dbReference>
<proteinExistence type="inferred from homology"/>
<dbReference type="UniPathway" id="UPA00241">
    <property type="reaction ID" value="UER00356"/>
</dbReference>
<dbReference type="PROSITE" id="PS51219">
    <property type="entry name" value="DPCK"/>
    <property type="match status" value="1"/>
</dbReference>
<dbReference type="Gene3D" id="3.40.50.300">
    <property type="entry name" value="P-loop containing nucleotide triphosphate hydrolases"/>
    <property type="match status" value="1"/>
</dbReference>
<feature type="binding site" evidence="3">
    <location>
        <begin position="13"/>
        <end position="18"/>
    </location>
    <ligand>
        <name>ATP</name>
        <dbReference type="ChEBI" id="CHEBI:30616"/>
    </ligand>
</feature>
<dbReference type="CDD" id="cd02022">
    <property type="entry name" value="DPCK"/>
    <property type="match status" value="1"/>
</dbReference>
<protein>
    <recommendedName>
        <fullName evidence="3 4">Dephospho-CoA kinase</fullName>
        <ecNumber evidence="3 4">2.7.1.24</ecNumber>
    </recommendedName>
    <alternativeName>
        <fullName evidence="3">Dephosphocoenzyme A kinase</fullName>
    </alternativeName>
</protein>
<dbReference type="PANTHER" id="PTHR10695">
    <property type="entry name" value="DEPHOSPHO-COA KINASE-RELATED"/>
    <property type="match status" value="1"/>
</dbReference>
<dbReference type="HAMAP" id="MF_00376">
    <property type="entry name" value="Dephospho_CoA_kinase"/>
    <property type="match status" value="1"/>
</dbReference>
<dbReference type="EMBL" id="MQVR01000006">
    <property type="protein sequence ID" value="OKL54843.1"/>
    <property type="molecule type" value="Genomic_DNA"/>
</dbReference>
<dbReference type="EC" id="2.7.1.24" evidence="3 4"/>
<dbReference type="SUPFAM" id="SSF52540">
    <property type="entry name" value="P-loop containing nucleoside triphosphate hydrolases"/>
    <property type="match status" value="1"/>
</dbReference>
<dbReference type="GO" id="GO:0015937">
    <property type="term" value="P:coenzyme A biosynthetic process"/>
    <property type="evidence" value="ECO:0007669"/>
    <property type="project" value="UniProtKB-UniRule"/>
</dbReference>
<dbReference type="GO" id="GO:0004140">
    <property type="term" value="F:dephospho-CoA kinase activity"/>
    <property type="evidence" value="ECO:0007669"/>
    <property type="project" value="UniProtKB-UniRule"/>
</dbReference>
<keyword evidence="2 3" id="KW-0067">ATP-binding</keyword>
<comment type="caution">
    <text evidence="5">The sequence shown here is derived from an EMBL/GenBank/DDBJ whole genome shotgun (WGS) entry which is preliminary data.</text>
</comment>
<keyword evidence="3" id="KW-0808">Transferase</keyword>
<comment type="pathway">
    <text evidence="3">Cofactor biosynthesis; coenzyme A biosynthesis; CoA from (R)-pantothenate: step 5/5.</text>
</comment>
<evidence type="ECO:0000313" key="5">
    <source>
        <dbReference type="EMBL" id="OKL54843.1"/>
    </source>
</evidence>
<keyword evidence="3" id="KW-0963">Cytoplasm</keyword>
<dbReference type="Proteomes" id="UP000185628">
    <property type="component" value="Unassembled WGS sequence"/>
</dbReference>
<evidence type="ECO:0000256" key="2">
    <source>
        <dbReference type="ARBA" id="ARBA00022840"/>
    </source>
</evidence>
<evidence type="ECO:0000256" key="3">
    <source>
        <dbReference type="HAMAP-Rule" id="MF_00376"/>
    </source>
</evidence>
<keyword evidence="6" id="KW-1185">Reference proteome</keyword>
<gene>
    <name evidence="3" type="primary">coaE</name>
    <name evidence="5" type="ORF">BSZ39_01830</name>
</gene>
<name>A0A1Q5Q4Y1_9ACTO</name>
<dbReference type="GO" id="GO:0005737">
    <property type="term" value="C:cytoplasm"/>
    <property type="evidence" value="ECO:0007669"/>
    <property type="project" value="UniProtKB-SubCell"/>
</dbReference>
<organism evidence="5 6">
    <name type="scientific">Bowdeniella nasicola</name>
    <dbReference type="NCBI Taxonomy" id="208480"/>
    <lineage>
        <taxon>Bacteria</taxon>
        <taxon>Bacillati</taxon>
        <taxon>Actinomycetota</taxon>
        <taxon>Actinomycetes</taxon>
        <taxon>Actinomycetales</taxon>
        <taxon>Actinomycetaceae</taxon>
        <taxon>Bowdeniella</taxon>
    </lineage>
</organism>
<reference evidence="6" key="1">
    <citation type="submission" date="2016-12" db="EMBL/GenBank/DDBJ databases">
        <authorList>
            <person name="Meng X."/>
        </authorList>
    </citation>
    <scope>NUCLEOTIDE SEQUENCE [LARGE SCALE GENOMIC DNA]</scope>
    <source>
        <strain evidence="6">DSM 19116</strain>
    </source>
</reference>
<keyword evidence="3 5" id="KW-0418">Kinase</keyword>
<dbReference type="Pfam" id="PF01121">
    <property type="entry name" value="CoaE"/>
    <property type="match status" value="1"/>
</dbReference>
<dbReference type="RefSeq" id="WP_073715693.1">
    <property type="nucleotide sequence ID" value="NZ_MQVR01000006.1"/>
</dbReference>
<dbReference type="GO" id="GO:0005524">
    <property type="term" value="F:ATP binding"/>
    <property type="evidence" value="ECO:0007669"/>
    <property type="project" value="UniProtKB-UniRule"/>
</dbReference>